<accession>A0AAD5TME5</accession>
<dbReference type="Pfam" id="PF12906">
    <property type="entry name" value="RINGv"/>
    <property type="match status" value="1"/>
</dbReference>
<evidence type="ECO:0000256" key="2">
    <source>
        <dbReference type="ARBA" id="ARBA00022692"/>
    </source>
</evidence>
<evidence type="ECO:0000256" key="3">
    <source>
        <dbReference type="ARBA" id="ARBA00022723"/>
    </source>
</evidence>
<dbReference type="EMBL" id="JADGJQ010000024">
    <property type="protein sequence ID" value="KAJ3178804.1"/>
    <property type="molecule type" value="Genomic_DNA"/>
</dbReference>
<gene>
    <name evidence="11" type="ORF">HDU87_003359</name>
</gene>
<dbReference type="GO" id="GO:0008270">
    <property type="term" value="F:zinc ion binding"/>
    <property type="evidence" value="ECO:0007669"/>
    <property type="project" value="UniProtKB-KW"/>
</dbReference>
<dbReference type="PANTHER" id="PTHR46283">
    <property type="entry name" value="E3 UBIQUITIN-PROTEIN LIGASE MARCH5"/>
    <property type="match status" value="1"/>
</dbReference>
<feature type="region of interest" description="Disordered" evidence="8">
    <location>
        <begin position="298"/>
        <end position="324"/>
    </location>
</feature>
<feature type="transmembrane region" description="Helical" evidence="9">
    <location>
        <begin position="330"/>
        <end position="351"/>
    </location>
</feature>
<evidence type="ECO:0000256" key="6">
    <source>
        <dbReference type="ARBA" id="ARBA00022989"/>
    </source>
</evidence>
<dbReference type="SMART" id="SM00744">
    <property type="entry name" value="RINGv"/>
    <property type="match status" value="1"/>
</dbReference>
<keyword evidence="6 9" id="KW-1133">Transmembrane helix</keyword>
<feature type="domain" description="RING-CH-type" evidence="10">
    <location>
        <begin position="31"/>
        <end position="117"/>
    </location>
</feature>
<reference evidence="11" key="1">
    <citation type="submission" date="2020-05" db="EMBL/GenBank/DDBJ databases">
        <title>Phylogenomic resolution of chytrid fungi.</title>
        <authorList>
            <person name="Stajich J.E."/>
            <person name="Amses K."/>
            <person name="Simmons R."/>
            <person name="Seto K."/>
            <person name="Myers J."/>
            <person name="Bonds A."/>
            <person name="Quandt C.A."/>
            <person name="Barry K."/>
            <person name="Liu P."/>
            <person name="Grigoriev I."/>
            <person name="Longcore J.E."/>
            <person name="James T.Y."/>
        </authorList>
    </citation>
    <scope>NUCLEOTIDE SEQUENCE</scope>
    <source>
        <strain evidence="11">JEL0379</strain>
    </source>
</reference>
<feature type="compositionally biased region" description="Basic and acidic residues" evidence="8">
    <location>
        <begin position="315"/>
        <end position="324"/>
    </location>
</feature>
<organism evidence="11 12">
    <name type="scientific">Geranomyces variabilis</name>
    <dbReference type="NCBI Taxonomy" id="109894"/>
    <lineage>
        <taxon>Eukaryota</taxon>
        <taxon>Fungi</taxon>
        <taxon>Fungi incertae sedis</taxon>
        <taxon>Chytridiomycota</taxon>
        <taxon>Chytridiomycota incertae sedis</taxon>
        <taxon>Chytridiomycetes</taxon>
        <taxon>Spizellomycetales</taxon>
        <taxon>Powellomycetaceae</taxon>
        <taxon>Geranomyces</taxon>
    </lineage>
</organism>
<feature type="transmembrane region" description="Helical" evidence="9">
    <location>
        <begin position="363"/>
        <end position="386"/>
    </location>
</feature>
<keyword evidence="2 9" id="KW-0812">Transmembrane</keyword>
<dbReference type="GO" id="GO:0016020">
    <property type="term" value="C:membrane"/>
    <property type="evidence" value="ECO:0007669"/>
    <property type="project" value="UniProtKB-SubCell"/>
</dbReference>
<keyword evidence="12" id="KW-1185">Reference proteome</keyword>
<evidence type="ECO:0000256" key="5">
    <source>
        <dbReference type="ARBA" id="ARBA00022833"/>
    </source>
</evidence>
<evidence type="ECO:0000256" key="8">
    <source>
        <dbReference type="SAM" id="MobiDB-lite"/>
    </source>
</evidence>
<evidence type="ECO:0000313" key="11">
    <source>
        <dbReference type="EMBL" id="KAJ3178804.1"/>
    </source>
</evidence>
<dbReference type="PROSITE" id="PS51292">
    <property type="entry name" value="ZF_RING_CH"/>
    <property type="match status" value="1"/>
</dbReference>
<keyword evidence="4" id="KW-0863">Zinc-finger</keyword>
<dbReference type="InterPro" id="IPR011016">
    <property type="entry name" value="Znf_RING-CH"/>
</dbReference>
<dbReference type="SUPFAM" id="SSF57850">
    <property type="entry name" value="RING/U-box"/>
    <property type="match status" value="1"/>
</dbReference>
<evidence type="ECO:0000259" key="10">
    <source>
        <dbReference type="PROSITE" id="PS51292"/>
    </source>
</evidence>
<keyword evidence="5" id="KW-0862">Zinc</keyword>
<dbReference type="Gene3D" id="3.30.40.10">
    <property type="entry name" value="Zinc/RING finger domain, C3HC4 (zinc finger)"/>
    <property type="match status" value="1"/>
</dbReference>
<evidence type="ECO:0000256" key="9">
    <source>
        <dbReference type="SAM" id="Phobius"/>
    </source>
</evidence>
<evidence type="ECO:0000256" key="1">
    <source>
        <dbReference type="ARBA" id="ARBA00004141"/>
    </source>
</evidence>
<comment type="subcellular location">
    <subcellularLocation>
        <location evidence="1">Membrane</location>
        <topology evidence="1">Multi-pass membrane protein</topology>
    </subcellularLocation>
</comment>
<keyword evidence="7 9" id="KW-0472">Membrane</keyword>
<sequence length="403" mass="44189">MSVSSPVSPPGSLTLANSATASPVTLTPWEDSAGDEKRCWICFVEEGEDRNPGAAVQPPSVWVRPCKCKNSLKYTHEDCLLRWISEKQHQLPPPLSSGFSGAQPVRCPACAHPYQLIEDTDGVLNVLAWLDKAIGTVVPYVSLGTVSLAVYVVATTYGAYAVMTMCGADVGETLLSDNNWGWRTWVGLPTIPLSLVCSRLTAADAALPLLPFLILGNDHIRLGFPPSPALTVCILPWARLLYNAVWERVTPLFDRFFDPPPRYGALSGPPASARTSFFATARQYWRILVSGRDDEGRRLRAAGEEDEEDDGAGNGRDRDDEVPRRDGQRLVLGSLFLPAAAQISGTLLVSLPFLRARLPADTFHRNIVCGAILVVAKDIAAVVYRAHRRRQKRSRRVLDYRGD</sequence>
<evidence type="ECO:0000256" key="7">
    <source>
        <dbReference type="ARBA" id="ARBA00023136"/>
    </source>
</evidence>
<proteinExistence type="predicted"/>
<name>A0AAD5TME5_9FUNG</name>
<dbReference type="Proteomes" id="UP001212152">
    <property type="component" value="Unassembled WGS sequence"/>
</dbReference>
<dbReference type="AlphaFoldDB" id="A0AAD5TME5"/>
<comment type="caution">
    <text evidence="11">The sequence shown here is derived from an EMBL/GenBank/DDBJ whole genome shotgun (WGS) entry which is preliminary data.</text>
</comment>
<protein>
    <recommendedName>
        <fullName evidence="10">RING-CH-type domain-containing protein</fullName>
    </recommendedName>
</protein>
<evidence type="ECO:0000256" key="4">
    <source>
        <dbReference type="ARBA" id="ARBA00022771"/>
    </source>
</evidence>
<dbReference type="InterPro" id="IPR013083">
    <property type="entry name" value="Znf_RING/FYVE/PHD"/>
</dbReference>
<evidence type="ECO:0000313" key="12">
    <source>
        <dbReference type="Proteomes" id="UP001212152"/>
    </source>
</evidence>
<keyword evidence="3" id="KW-0479">Metal-binding</keyword>